<evidence type="ECO:0000256" key="5">
    <source>
        <dbReference type="ARBA" id="ARBA00022692"/>
    </source>
</evidence>
<evidence type="ECO:0000256" key="8">
    <source>
        <dbReference type="SAM" id="Phobius"/>
    </source>
</evidence>
<feature type="transmembrane region" description="Helical" evidence="8">
    <location>
        <begin position="165"/>
        <end position="186"/>
    </location>
</feature>
<comment type="caution">
    <text evidence="9">The sequence shown here is derived from an EMBL/GenBank/DDBJ whole genome shotgun (WGS) entry which is preliminary data.</text>
</comment>
<feature type="transmembrane region" description="Helical" evidence="8">
    <location>
        <begin position="198"/>
        <end position="220"/>
    </location>
</feature>
<comment type="similarity">
    <text evidence="2">Belongs to the tellurite-resistance/dicarboxylate transporter (TDT) family.</text>
</comment>
<evidence type="ECO:0000313" key="9">
    <source>
        <dbReference type="EMBL" id="GAA5503827.1"/>
    </source>
</evidence>
<evidence type="ECO:0000256" key="1">
    <source>
        <dbReference type="ARBA" id="ARBA00004651"/>
    </source>
</evidence>
<proteinExistence type="inferred from homology"/>
<keyword evidence="5 8" id="KW-0812">Transmembrane</keyword>
<keyword evidence="6 8" id="KW-1133">Transmembrane helix</keyword>
<comment type="subcellular location">
    <subcellularLocation>
        <location evidence="1">Cell membrane</location>
        <topology evidence="1">Multi-pass membrane protein</topology>
    </subcellularLocation>
</comment>
<keyword evidence="10" id="KW-1185">Reference proteome</keyword>
<sequence>MQDIYPSFMTASPLFARQDSALTVVQAFTPNWFAATMGTGILALMLPHLPLPGTALLGEGLWVLNMVLLVLFTALSVARIALFPKDSLATLHHPVQSMFLGAVPMGLATVINGLIAFGVPRWGEGAAVLARDLWAFDALLSVGVGLLVPYLMFTRQDHALERMTGVWLLPIVASEVAAASAGLIAPHLDTSSATTLVYAGYVLFALSVPLALMVITVLILRLAQHKLPTPDLAVSMFLPLGPLATGALALLQLGEAAPRVLAAQGLGELAPVLTGLGLAGGLVLWGFGAWWLALATLTTLRFVRRGLPFNLGWWGLTFPLGVYTAATFGLGALTHLDVFTHLGHVFVVVLTALWGLVTAHTLRGVWRGELFQMPPLSRETGLPRP</sequence>
<evidence type="ECO:0008006" key="11">
    <source>
        <dbReference type="Google" id="ProtNLM"/>
    </source>
</evidence>
<organism evidence="9 10">
    <name type="scientific">Deinococcus xinjiangensis</name>
    <dbReference type="NCBI Taxonomy" id="457454"/>
    <lineage>
        <taxon>Bacteria</taxon>
        <taxon>Thermotogati</taxon>
        <taxon>Deinococcota</taxon>
        <taxon>Deinococci</taxon>
        <taxon>Deinococcales</taxon>
        <taxon>Deinococcaceae</taxon>
        <taxon>Deinococcus</taxon>
    </lineage>
</organism>
<evidence type="ECO:0000256" key="6">
    <source>
        <dbReference type="ARBA" id="ARBA00022989"/>
    </source>
</evidence>
<evidence type="ECO:0000313" key="10">
    <source>
        <dbReference type="Proteomes" id="UP001458946"/>
    </source>
</evidence>
<feature type="transmembrane region" description="Helical" evidence="8">
    <location>
        <begin position="95"/>
        <end position="118"/>
    </location>
</feature>
<feature type="transmembrane region" description="Helical" evidence="8">
    <location>
        <begin position="61"/>
        <end position="83"/>
    </location>
</feature>
<feature type="transmembrane region" description="Helical" evidence="8">
    <location>
        <begin position="232"/>
        <end position="253"/>
    </location>
</feature>
<feature type="transmembrane region" description="Helical" evidence="8">
    <location>
        <begin position="311"/>
        <end position="332"/>
    </location>
</feature>
<dbReference type="Pfam" id="PF03595">
    <property type="entry name" value="SLAC1"/>
    <property type="match status" value="1"/>
</dbReference>
<feature type="transmembrane region" description="Helical" evidence="8">
    <location>
        <begin position="133"/>
        <end position="153"/>
    </location>
</feature>
<keyword evidence="4" id="KW-1003">Cell membrane</keyword>
<dbReference type="InterPro" id="IPR051629">
    <property type="entry name" value="Sulfite_efflux_TDT"/>
</dbReference>
<dbReference type="Proteomes" id="UP001458946">
    <property type="component" value="Unassembled WGS sequence"/>
</dbReference>
<keyword evidence="7 8" id="KW-0472">Membrane</keyword>
<name>A0ABP9VJG5_9DEIO</name>
<evidence type="ECO:0000256" key="2">
    <source>
        <dbReference type="ARBA" id="ARBA00008566"/>
    </source>
</evidence>
<keyword evidence="3" id="KW-0813">Transport</keyword>
<dbReference type="PANTHER" id="PTHR31686">
    <property type="match status" value="1"/>
</dbReference>
<feature type="transmembrane region" description="Helical" evidence="8">
    <location>
        <begin position="338"/>
        <end position="357"/>
    </location>
</feature>
<dbReference type="InterPro" id="IPR038665">
    <property type="entry name" value="Voltage-dep_anion_channel_sf"/>
</dbReference>
<reference evidence="9 10" key="1">
    <citation type="submission" date="2024-02" db="EMBL/GenBank/DDBJ databases">
        <title>Deinococcus xinjiangensis NBRC 107630.</title>
        <authorList>
            <person name="Ichikawa N."/>
            <person name="Katano-Makiyama Y."/>
            <person name="Hidaka K."/>
        </authorList>
    </citation>
    <scope>NUCLEOTIDE SEQUENCE [LARGE SCALE GENOMIC DNA]</scope>
    <source>
        <strain evidence="9 10">NBRC 107630</strain>
    </source>
</reference>
<evidence type="ECO:0000256" key="4">
    <source>
        <dbReference type="ARBA" id="ARBA00022475"/>
    </source>
</evidence>
<gene>
    <name evidence="9" type="ORF">Dxin01_03590</name>
</gene>
<accession>A0ABP9VJG5</accession>
<dbReference type="Gene3D" id="1.50.10.150">
    <property type="entry name" value="Voltage-dependent anion channel"/>
    <property type="match status" value="1"/>
</dbReference>
<protein>
    <recommendedName>
        <fullName evidence="11">C4-dicarboxylate transporter/malic acid transport protein</fullName>
    </recommendedName>
</protein>
<dbReference type="CDD" id="cd09318">
    <property type="entry name" value="TDT_SSU1"/>
    <property type="match status" value="1"/>
</dbReference>
<feature type="transmembrane region" description="Helical" evidence="8">
    <location>
        <begin position="21"/>
        <end position="49"/>
    </location>
</feature>
<feature type="transmembrane region" description="Helical" evidence="8">
    <location>
        <begin position="273"/>
        <end position="299"/>
    </location>
</feature>
<dbReference type="PANTHER" id="PTHR31686:SF1">
    <property type="entry name" value="SULFITE EFFLUX PUMP SSU1"/>
    <property type="match status" value="1"/>
</dbReference>
<evidence type="ECO:0000256" key="7">
    <source>
        <dbReference type="ARBA" id="ARBA00023136"/>
    </source>
</evidence>
<dbReference type="InterPro" id="IPR004695">
    <property type="entry name" value="SLAC1/Mae1/Ssu1/TehA"/>
</dbReference>
<evidence type="ECO:0000256" key="3">
    <source>
        <dbReference type="ARBA" id="ARBA00022448"/>
    </source>
</evidence>
<dbReference type="EMBL" id="BAABRN010000069">
    <property type="protein sequence ID" value="GAA5503827.1"/>
    <property type="molecule type" value="Genomic_DNA"/>
</dbReference>